<dbReference type="Proteomes" id="UP001499993">
    <property type="component" value="Unassembled WGS sequence"/>
</dbReference>
<dbReference type="PANTHER" id="PTHR30055:SF151">
    <property type="entry name" value="TRANSCRIPTIONAL REGULATORY PROTEIN"/>
    <property type="match status" value="1"/>
</dbReference>
<evidence type="ECO:0000313" key="7">
    <source>
        <dbReference type="EMBL" id="GAA4932212.1"/>
    </source>
</evidence>
<dbReference type="RefSeq" id="WP_345555675.1">
    <property type="nucleotide sequence ID" value="NZ_BAABIK010000004.1"/>
</dbReference>
<name>A0ABP9G7Y8_9ACTN</name>
<keyword evidence="8" id="KW-1185">Reference proteome</keyword>
<sequence length="227" mass="24522">MSRNNAGLSADRIISEALRIIDGQGLRRLTMRRLGDALEVEAMAVYHHFPLGKEQLFDAIVAHISDVTRGQPGAAGEEAADPGEDGESTAGAAEEDAAPADGRPWDERLREWALDYRRALLAHAQALPLFIHRRPDTEAALRTLELHYAAFAEAGLSGDRVVQAAAALDSYVTGAVIHEVRADGLPARDSATVDGRFPHAAALEGVRLDPERRFTDGLDALLHSLRP</sequence>
<evidence type="ECO:0000256" key="2">
    <source>
        <dbReference type="ARBA" id="ARBA00023125"/>
    </source>
</evidence>
<evidence type="ECO:0000256" key="1">
    <source>
        <dbReference type="ARBA" id="ARBA00023015"/>
    </source>
</evidence>
<dbReference type="PANTHER" id="PTHR30055">
    <property type="entry name" value="HTH-TYPE TRANSCRIPTIONAL REGULATOR RUTR"/>
    <property type="match status" value="1"/>
</dbReference>
<protein>
    <recommendedName>
        <fullName evidence="9">Transcriptional regulator, TetR family</fullName>
    </recommendedName>
</protein>
<proteinExistence type="predicted"/>
<feature type="region of interest" description="Disordered" evidence="4">
    <location>
        <begin position="70"/>
        <end position="104"/>
    </location>
</feature>
<dbReference type="InterPro" id="IPR004111">
    <property type="entry name" value="Repressor_TetR_C"/>
</dbReference>
<feature type="domain" description="Tetracycline repressor TetR C-terminal" evidence="6">
    <location>
        <begin position="99"/>
        <end position="223"/>
    </location>
</feature>
<dbReference type="InterPro" id="IPR009057">
    <property type="entry name" value="Homeodomain-like_sf"/>
</dbReference>
<reference evidence="8" key="1">
    <citation type="journal article" date="2019" name="Int. J. Syst. Evol. Microbiol.">
        <title>The Global Catalogue of Microorganisms (GCM) 10K type strain sequencing project: providing services to taxonomists for standard genome sequencing and annotation.</title>
        <authorList>
            <consortium name="The Broad Institute Genomics Platform"/>
            <consortium name="The Broad Institute Genome Sequencing Center for Infectious Disease"/>
            <person name="Wu L."/>
            <person name="Ma J."/>
        </authorList>
    </citation>
    <scope>NUCLEOTIDE SEQUENCE [LARGE SCALE GENOMIC DNA]</scope>
    <source>
        <strain evidence="8">JCM 18123</strain>
    </source>
</reference>
<evidence type="ECO:0000256" key="4">
    <source>
        <dbReference type="SAM" id="MobiDB-lite"/>
    </source>
</evidence>
<feature type="domain" description="HTH tetR-type" evidence="5">
    <location>
        <begin position="13"/>
        <end position="60"/>
    </location>
</feature>
<keyword evidence="2" id="KW-0238">DNA-binding</keyword>
<gene>
    <name evidence="7" type="ORF">GCM10023224_10430</name>
</gene>
<dbReference type="InterPro" id="IPR050109">
    <property type="entry name" value="HTH-type_TetR-like_transc_reg"/>
</dbReference>
<dbReference type="SUPFAM" id="SSF48498">
    <property type="entry name" value="Tetracyclin repressor-like, C-terminal domain"/>
    <property type="match status" value="1"/>
</dbReference>
<evidence type="ECO:0008006" key="9">
    <source>
        <dbReference type="Google" id="ProtNLM"/>
    </source>
</evidence>
<keyword evidence="1" id="KW-0805">Transcription regulation</keyword>
<dbReference type="InterPro" id="IPR001647">
    <property type="entry name" value="HTH_TetR"/>
</dbReference>
<organism evidence="7 8">
    <name type="scientific">Streptomonospora halophila</name>
    <dbReference type="NCBI Taxonomy" id="427369"/>
    <lineage>
        <taxon>Bacteria</taxon>
        <taxon>Bacillati</taxon>
        <taxon>Actinomycetota</taxon>
        <taxon>Actinomycetes</taxon>
        <taxon>Streptosporangiales</taxon>
        <taxon>Nocardiopsidaceae</taxon>
        <taxon>Streptomonospora</taxon>
    </lineage>
</organism>
<dbReference type="Pfam" id="PF00440">
    <property type="entry name" value="TetR_N"/>
    <property type="match status" value="1"/>
</dbReference>
<dbReference type="Gene3D" id="1.10.10.60">
    <property type="entry name" value="Homeodomain-like"/>
    <property type="match status" value="1"/>
</dbReference>
<keyword evidence="3" id="KW-0804">Transcription</keyword>
<evidence type="ECO:0000313" key="8">
    <source>
        <dbReference type="Proteomes" id="UP001499993"/>
    </source>
</evidence>
<dbReference type="Pfam" id="PF02909">
    <property type="entry name" value="TetR_C_1"/>
    <property type="match status" value="1"/>
</dbReference>
<evidence type="ECO:0000256" key="3">
    <source>
        <dbReference type="ARBA" id="ARBA00023163"/>
    </source>
</evidence>
<dbReference type="InterPro" id="IPR036271">
    <property type="entry name" value="Tet_transcr_reg_TetR-rel_C_sf"/>
</dbReference>
<accession>A0ABP9G7Y8</accession>
<dbReference type="EMBL" id="BAABIK010000004">
    <property type="protein sequence ID" value="GAA4932212.1"/>
    <property type="molecule type" value="Genomic_DNA"/>
</dbReference>
<feature type="compositionally biased region" description="Acidic residues" evidence="4">
    <location>
        <begin position="78"/>
        <end position="98"/>
    </location>
</feature>
<dbReference type="Gene3D" id="1.10.357.10">
    <property type="entry name" value="Tetracycline Repressor, domain 2"/>
    <property type="match status" value="1"/>
</dbReference>
<evidence type="ECO:0000259" key="5">
    <source>
        <dbReference type="Pfam" id="PF00440"/>
    </source>
</evidence>
<comment type="caution">
    <text evidence="7">The sequence shown here is derived from an EMBL/GenBank/DDBJ whole genome shotgun (WGS) entry which is preliminary data.</text>
</comment>
<evidence type="ECO:0000259" key="6">
    <source>
        <dbReference type="Pfam" id="PF02909"/>
    </source>
</evidence>
<dbReference type="SUPFAM" id="SSF46689">
    <property type="entry name" value="Homeodomain-like"/>
    <property type="match status" value="1"/>
</dbReference>